<accession>A0A914XQA3</accession>
<evidence type="ECO:0000313" key="9">
    <source>
        <dbReference type="Proteomes" id="UP000887566"/>
    </source>
</evidence>
<proteinExistence type="predicted"/>
<feature type="compositionally biased region" description="Polar residues" evidence="6">
    <location>
        <begin position="53"/>
        <end position="68"/>
    </location>
</feature>
<evidence type="ECO:0000256" key="4">
    <source>
        <dbReference type="ARBA" id="ARBA00022833"/>
    </source>
</evidence>
<dbReference type="PROSITE" id="PS50016">
    <property type="entry name" value="ZF_PHD_2"/>
    <property type="match status" value="1"/>
</dbReference>
<name>A0A914XQA3_9BILA</name>
<dbReference type="FunFam" id="3.30.40.10:FF:000030">
    <property type="entry name" value="Protein Jade-1 isoform 1"/>
    <property type="match status" value="1"/>
</dbReference>
<organism evidence="9 10">
    <name type="scientific">Plectus sambesii</name>
    <dbReference type="NCBI Taxonomy" id="2011161"/>
    <lineage>
        <taxon>Eukaryota</taxon>
        <taxon>Metazoa</taxon>
        <taxon>Ecdysozoa</taxon>
        <taxon>Nematoda</taxon>
        <taxon>Chromadorea</taxon>
        <taxon>Plectida</taxon>
        <taxon>Plectina</taxon>
        <taxon>Plectoidea</taxon>
        <taxon>Plectidae</taxon>
        <taxon>Plectus</taxon>
    </lineage>
</organism>
<dbReference type="CDD" id="cd15492">
    <property type="entry name" value="PHD_BRPF_JADE_like"/>
    <property type="match status" value="1"/>
</dbReference>
<dbReference type="Pfam" id="PF13831">
    <property type="entry name" value="PHD_2"/>
    <property type="match status" value="1"/>
</dbReference>
<keyword evidence="9" id="KW-1185">Reference proteome</keyword>
<keyword evidence="1" id="KW-0479">Metal-binding</keyword>
<feature type="domain" description="PHD-type" evidence="8">
    <location>
        <begin position="310"/>
        <end position="426"/>
    </location>
</feature>
<dbReference type="WBParaSite" id="PSAMB.scaffold96size80756.g1812.t1">
    <property type="protein sequence ID" value="PSAMB.scaffold96size80756.g1812.t1"/>
    <property type="gene ID" value="PSAMB.scaffold96size80756.g1812"/>
</dbReference>
<keyword evidence="3 5" id="KW-0863">Zinc-finger</keyword>
<dbReference type="PROSITE" id="PS01359">
    <property type="entry name" value="ZF_PHD_1"/>
    <property type="match status" value="1"/>
</dbReference>
<feature type="compositionally biased region" description="Basic and acidic residues" evidence="6">
    <location>
        <begin position="442"/>
        <end position="451"/>
    </location>
</feature>
<feature type="domain" description="PHD-type" evidence="7">
    <location>
        <begin position="256"/>
        <end position="306"/>
    </location>
</feature>
<dbReference type="InterPro" id="IPR034732">
    <property type="entry name" value="EPHD"/>
</dbReference>
<keyword evidence="2" id="KW-0677">Repeat</keyword>
<evidence type="ECO:0000256" key="3">
    <source>
        <dbReference type="ARBA" id="ARBA00022771"/>
    </source>
</evidence>
<evidence type="ECO:0000256" key="2">
    <source>
        <dbReference type="ARBA" id="ARBA00022737"/>
    </source>
</evidence>
<evidence type="ECO:0000259" key="8">
    <source>
        <dbReference type="PROSITE" id="PS51805"/>
    </source>
</evidence>
<feature type="compositionally biased region" description="Low complexity" evidence="6">
    <location>
        <begin position="1"/>
        <end position="15"/>
    </location>
</feature>
<feature type="region of interest" description="Disordered" evidence="6">
    <location>
        <begin position="442"/>
        <end position="464"/>
    </location>
</feature>
<reference evidence="10" key="1">
    <citation type="submission" date="2022-11" db="UniProtKB">
        <authorList>
            <consortium name="WormBaseParasite"/>
        </authorList>
    </citation>
    <scope>IDENTIFICATION</scope>
</reference>
<dbReference type="InterPro" id="IPR019786">
    <property type="entry name" value="Zinc_finger_PHD-type_CS"/>
</dbReference>
<dbReference type="SMART" id="SM00249">
    <property type="entry name" value="PHD"/>
    <property type="match status" value="2"/>
</dbReference>
<dbReference type="InterPro" id="IPR013083">
    <property type="entry name" value="Znf_RING/FYVE/PHD"/>
</dbReference>
<dbReference type="Pfam" id="PF13832">
    <property type="entry name" value="zf-HC5HC2H_2"/>
    <property type="match status" value="1"/>
</dbReference>
<evidence type="ECO:0000256" key="1">
    <source>
        <dbReference type="ARBA" id="ARBA00022723"/>
    </source>
</evidence>
<dbReference type="InterPro" id="IPR001965">
    <property type="entry name" value="Znf_PHD"/>
</dbReference>
<dbReference type="PROSITE" id="PS51805">
    <property type="entry name" value="EPHD"/>
    <property type="match status" value="1"/>
</dbReference>
<dbReference type="PANTHER" id="PTHR13793:SF160">
    <property type="entry name" value="PHD FINGER PROTEIN RHINOCEROS"/>
    <property type="match status" value="1"/>
</dbReference>
<dbReference type="Gene3D" id="3.30.40.10">
    <property type="entry name" value="Zinc/RING finger domain, C3HC4 (zinc finger)"/>
    <property type="match status" value="2"/>
</dbReference>
<dbReference type="InterPro" id="IPR011011">
    <property type="entry name" value="Znf_FYVE_PHD"/>
</dbReference>
<evidence type="ECO:0000259" key="7">
    <source>
        <dbReference type="PROSITE" id="PS50016"/>
    </source>
</evidence>
<evidence type="ECO:0000256" key="6">
    <source>
        <dbReference type="SAM" id="MobiDB-lite"/>
    </source>
</evidence>
<keyword evidence="4" id="KW-0862">Zinc</keyword>
<feature type="region of interest" description="Disordered" evidence="6">
    <location>
        <begin position="1"/>
        <end position="79"/>
    </location>
</feature>
<protein>
    <submittedName>
        <fullName evidence="10">Uncharacterized protein</fullName>
    </submittedName>
</protein>
<dbReference type="SUPFAM" id="SSF57903">
    <property type="entry name" value="FYVE/PHD zinc finger"/>
    <property type="match status" value="1"/>
</dbReference>
<dbReference type="GO" id="GO:0008270">
    <property type="term" value="F:zinc ion binding"/>
    <property type="evidence" value="ECO:0007669"/>
    <property type="project" value="UniProtKB-KW"/>
</dbReference>
<sequence>MSVQRVTRSTVVSGRSSDREAHLEATPSRGVNDLSRTDSRTKMLKRRRGRPPVNSSIRESTPGPSVTSKKPLKKASVGGYAHGVGRPAELFRTDFITAMKVNENDTSLDKEECWEVSDPWRQDWNKGVQIPVDPTSIPHAECRALAVPLRVQLSSTFKQPKKLMCTHKTSLYSSEQHQWVQTAKKADQICRYDVDDLDVRWLNLIGARRAKAGMEPISEEHMELVMDRLESDCYESLQQALLEPTTQRVGREFDENAACDICLSPDSEDDDEIVFCDGCDLCVHQSCYGIGSLPQGQWLCRSCSLSPGKTPQCMLCPSTGGALKCTRSGERWAHVSCVLWIPEVRFGDPETLEPVINVADIPDDRWLLRCSVCDRREGACIQCSVKNCRIAYHVTCAQRNHQYMKISQCATATGGVRLVSYCGKHSANGGVDESTQLWDDRALSHSPDLGRGETPQPSSKDAPSVFISYDTDSSAVTARPESPRKRKAKRLALIEQTFFRHVDVAKVATALELPLDVVSDVHEYWKLKRRQNSNRPLLTPKDDEESLLERYEEEALIRRVRMLVALRQNLEKARNLCYMVEKREKTKRQYTTSMQAVFTYLTRAMDDHSPSVGQMSQREVDRFVNYLLPTNLYDEAISNNTISLDVESVDVAERDLDAQMIPDLKPQSPKVADEAGRDINANVNAKLATPPDAEEATLRMRNTVPNSIDLCASEPISVLHSRKRRLRHSSPSVANSAKQRRLRNREVAYMLHNGARGAYAPVSRSSTVITTAPIVRSKR</sequence>
<dbReference type="InterPro" id="IPR050701">
    <property type="entry name" value="Histone_Mod_Regulator"/>
</dbReference>
<dbReference type="Proteomes" id="UP000887566">
    <property type="component" value="Unplaced"/>
</dbReference>
<dbReference type="InterPro" id="IPR019787">
    <property type="entry name" value="Znf_PHD-finger"/>
</dbReference>
<dbReference type="PANTHER" id="PTHR13793">
    <property type="entry name" value="PHD FINGER PROTEINS"/>
    <property type="match status" value="1"/>
</dbReference>
<dbReference type="Pfam" id="PF10513">
    <property type="entry name" value="EPL1"/>
    <property type="match status" value="1"/>
</dbReference>
<dbReference type="GO" id="GO:0006357">
    <property type="term" value="P:regulation of transcription by RNA polymerase II"/>
    <property type="evidence" value="ECO:0007669"/>
    <property type="project" value="TreeGrafter"/>
</dbReference>
<dbReference type="InterPro" id="IPR019542">
    <property type="entry name" value="Enhancer_polycomb-like_N"/>
</dbReference>
<evidence type="ECO:0000256" key="5">
    <source>
        <dbReference type="PROSITE-ProRule" id="PRU00146"/>
    </source>
</evidence>
<dbReference type="AlphaFoldDB" id="A0A914XQA3"/>
<evidence type="ECO:0000313" key="10">
    <source>
        <dbReference type="WBParaSite" id="PSAMB.scaffold96size80756.g1812.t1"/>
    </source>
</evidence>